<proteinExistence type="predicted"/>
<feature type="compositionally biased region" description="Basic residues" evidence="1">
    <location>
        <begin position="456"/>
        <end position="481"/>
    </location>
</feature>
<accession>A0A8X6TTY2</accession>
<comment type="caution">
    <text evidence="2">The sequence shown here is derived from an EMBL/GenBank/DDBJ whole genome shotgun (WGS) entry which is preliminary data.</text>
</comment>
<keyword evidence="3" id="KW-1185">Reference proteome</keyword>
<feature type="compositionally biased region" description="Polar residues" evidence="1">
    <location>
        <begin position="178"/>
        <end position="204"/>
    </location>
</feature>
<organism evidence="2 3">
    <name type="scientific">Nephila pilipes</name>
    <name type="common">Giant wood spider</name>
    <name type="synonym">Nephila maculata</name>
    <dbReference type="NCBI Taxonomy" id="299642"/>
    <lineage>
        <taxon>Eukaryota</taxon>
        <taxon>Metazoa</taxon>
        <taxon>Ecdysozoa</taxon>
        <taxon>Arthropoda</taxon>
        <taxon>Chelicerata</taxon>
        <taxon>Arachnida</taxon>
        <taxon>Araneae</taxon>
        <taxon>Araneomorphae</taxon>
        <taxon>Entelegynae</taxon>
        <taxon>Araneoidea</taxon>
        <taxon>Nephilidae</taxon>
        <taxon>Nephila</taxon>
    </lineage>
</organism>
<sequence>MEKNQNSKYKMDDMPASKHNAKKGDQPANSDSSEDLTDLSSPTPFDIEKLKKNDIIWAEFRHIYWPAIVRKVNINSKKLTIWYCDSPGKSFKLSFSRIRSFRDMEFRKKALDQQMSPEMNQLYTKVFDLARTYDERRAIGVNDDPALYFHSTKPYFAFLYEDLIKLGILYQQESENKGNNKSAQASGSEIPSNKENVASCSYETNGDEESSDCGQDSYFVDSSDAESVLDSETERRNAEFYAHLNDNSDACDEETADAIVSYIKSGLLIEYLKDIYRGKIESKNQDIFNKGLKEGKRDILWNCSSNVRIAEYQKVGELFDYLLALYDRTVPRKDWLIDYVVTVWLYEALDKAYSLIKGEPSNVSIPSDAPNHPGPSDENLLSAEVEPSVTNTDQLGGRKLLGKSSPKKRTVIKREIRSRNKVQIKNSVKKPKSLKACESSDEMDSDDSEELQKNEKPRRKKNINNKKVGIRKTRSSSKKNC</sequence>
<dbReference type="AlphaFoldDB" id="A0A8X6TTY2"/>
<dbReference type="Gene3D" id="2.30.30.140">
    <property type="match status" value="1"/>
</dbReference>
<feature type="compositionally biased region" description="Basic residues" evidence="1">
    <location>
        <begin position="423"/>
        <end position="433"/>
    </location>
</feature>
<protein>
    <submittedName>
        <fullName evidence="2">Uncharacterized protein</fullName>
    </submittedName>
</protein>
<reference evidence="2" key="1">
    <citation type="submission" date="2020-08" db="EMBL/GenBank/DDBJ databases">
        <title>Multicomponent nature underlies the extraordinary mechanical properties of spider dragline silk.</title>
        <authorList>
            <person name="Kono N."/>
            <person name="Nakamura H."/>
            <person name="Mori M."/>
            <person name="Yoshida Y."/>
            <person name="Ohtoshi R."/>
            <person name="Malay A.D."/>
            <person name="Moran D.A.P."/>
            <person name="Tomita M."/>
            <person name="Numata K."/>
            <person name="Arakawa K."/>
        </authorList>
    </citation>
    <scope>NUCLEOTIDE SEQUENCE</scope>
</reference>
<evidence type="ECO:0000313" key="2">
    <source>
        <dbReference type="EMBL" id="GFT49810.1"/>
    </source>
</evidence>
<dbReference type="EMBL" id="BMAW01065306">
    <property type="protein sequence ID" value="GFT49810.1"/>
    <property type="molecule type" value="Genomic_DNA"/>
</dbReference>
<feature type="compositionally biased region" description="Acidic residues" evidence="1">
    <location>
        <begin position="439"/>
        <end position="449"/>
    </location>
</feature>
<feature type="region of interest" description="Disordered" evidence="1">
    <location>
        <begin position="387"/>
        <end position="409"/>
    </location>
</feature>
<evidence type="ECO:0000313" key="3">
    <source>
        <dbReference type="Proteomes" id="UP000887013"/>
    </source>
</evidence>
<feature type="region of interest" description="Disordered" evidence="1">
    <location>
        <begin position="1"/>
        <end position="40"/>
    </location>
</feature>
<dbReference type="Proteomes" id="UP000887013">
    <property type="component" value="Unassembled WGS sequence"/>
</dbReference>
<feature type="compositionally biased region" description="Basic and acidic residues" evidence="1">
    <location>
        <begin position="1"/>
        <end position="16"/>
    </location>
</feature>
<gene>
    <name evidence="2" type="primary">AVEN_146485_1</name>
    <name evidence="2" type="ORF">NPIL_518931</name>
</gene>
<dbReference type="OrthoDB" id="6437456at2759"/>
<name>A0A8X6TTY2_NEPPI</name>
<feature type="region of interest" description="Disordered" evidence="1">
    <location>
        <begin position="178"/>
        <end position="214"/>
    </location>
</feature>
<feature type="region of interest" description="Disordered" evidence="1">
    <location>
        <begin position="423"/>
        <end position="481"/>
    </location>
</feature>
<evidence type="ECO:0000256" key="1">
    <source>
        <dbReference type="SAM" id="MobiDB-lite"/>
    </source>
</evidence>